<keyword evidence="1" id="KW-0732">Signal</keyword>
<name>A0A6I6JN33_9BACT</name>
<dbReference type="InterPro" id="IPR025992">
    <property type="entry name" value="Haem-bd"/>
</dbReference>
<evidence type="ECO:0000256" key="1">
    <source>
        <dbReference type="SAM" id="SignalP"/>
    </source>
</evidence>
<dbReference type="GO" id="GO:0020037">
    <property type="term" value="F:heme binding"/>
    <property type="evidence" value="ECO:0007669"/>
    <property type="project" value="InterPro"/>
</dbReference>
<evidence type="ECO:0000313" key="3">
    <source>
        <dbReference type="EMBL" id="QGY42509.1"/>
    </source>
</evidence>
<keyword evidence="4" id="KW-1185">Reference proteome</keyword>
<dbReference type="Proteomes" id="UP000428260">
    <property type="component" value="Chromosome"/>
</dbReference>
<evidence type="ECO:0000259" key="2">
    <source>
        <dbReference type="SMART" id="SM01235"/>
    </source>
</evidence>
<dbReference type="SUPFAM" id="SSF46626">
    <property type="entry name" value="Cytochrome c"/>
    <property type="match status" value="1"/>
</dbReference>
<dbReference type="GO" id="GO:0009055">
    <property type="term" value="F:electron transfer activity"/>
    <property type="evidence" value="ECO:0007669"/>
    <property type="project" value="InterPro"/>
</dbReference>
<dbReference type="Gene3D" id="1.10.760.10">
    <property type="entry name" value="Cytochrome c-like domain"/>
    <property type="match status" value="1"/>
</dbReference>
<proteinExistence type="predicted"/>
<dbReference type="SMART" id="SM01235">
    <property type="entry name" value="Haem_bd"/>
    <property type="match status" value="1"/>
</dbReference>
<dbReference type="EMBL" id="CP046401">
    <property type="protein sequence ID" value="QGY42509.1"/>
    <property type="molecule type" value="Genomic_DNA"/>
</dbReference>
<organism evidence="3 4">
    <name type="scientific">Maribellus comscasis</name>
    <dbReference type="NCBI Taxonomy" id="2681766"/>
    <lineage>
        <taxon>Bacteria</taxon>
        <taxon>Pseudomonadati</taxon>
        <taxon>Bacteroidota</taxon>
        <taxon>Bacteroidia</taxon>
        <taxon>Marinilabiliales</taxon>
        <taxon>Prolixibacteraceae</taxon>
        <taxon>Maribellus</taxon>
    </lineage>
</organism>
<gene>
    <name evidence="3" type="ORF">GM418_02220</name>
</gene>
<sequence length="129" mass="14657">MKKLGIPAAIFLAFLFISSTLDASDKTPVRGELNMPENIKTIVDKSCFGCHNTDSRNEDAKEELDFKTFDSLSKVKKIGALRHIAEVIEEGEMPPKRFLERFPERKLTEEEAKTLTEWVKKEASALIEQ</sequence>
<feature type="chain" id="PRO_5026054048" description="Haem-binding domain-containing protein" evidence="1">
    <location>
        <begin position="24"/>
        <end position="129"/>
    </location>
</feature>
<evidence type="ECO:0000313" key="4">
    <source>
        <dbReference type="Proteomes" id="UP000428260"/>
    </source>
</evidence>
<dbReference type="KEGG" id="mcos:GM418_02220"/>
<dbReference type="InterPro" id="IPR036909">
    <property type="entry name" value="Cyt_c-like_dom_sf"/>
</dbReference>
<feature type="signal peptide" evidence="1">
    <location>
        <begin position="1"/>
        <end position="23"/>
    </location>
</feature>
<dbReference type="RefSeq" id="WP_158862716.1">
    <property type="nucleotide sequence ID" value="NZ_CP046401.1"/>
</dbReference>
<dbReference type="Pfam" id="PF14376">
    <property type="entry name" value="Haem_bd"/>
    <property type="match status" value="1"/>
</dbReference>
<feature type="domain" description="Haem-binding" evidence="2">
    <location>
        <begin position="8"/>
        <end position="123"/>
    </location>
</feature>
<dbReference type="AlphaFoldDB" id="A0A6I6JN33"/>
<protein>
    <recommendedName>
        <fullName evidence="2">Haem-binding domain-containing protein</fullName>
    </recommendedName>
</protein>
<accession>A0A6I6JN33</accession>
<reference evidence="3 4" key="1">
    <citation type="submission" date="2019-11" db="EMBL/GenBank/DDBJ databases">
        <authorList>
            <person name="Zheng R.K."/>
            <person name="Sun C.M."/>
        </authorList>
    </citation>
    <scope>NUCLEOTIDE SEQUENCE [LARGE SCALE GENOMIC DNA]</scope>
    <source>
        <strain evidence="3 4">WC007</strain>
    </source>
</reference>